<dbReference type="GO" id="GO:0097720">
    <property type="term" value="P:calcineurin-mediated signaling"/>
    <property type="evidence" value="ECO:0007669"/>
    <property type="project" value="InterPro"/>
</dbReference>
<dbReference type="AlphaFoldDB" id="A0A8J5V9A5"/>
<accession>A0A8J5V9A5</accession>
<keyword evidence="3" id="KW-1185">Reference proteome</keyword>
<evidence type="ECO:0000256" key="1">
    <source>
        <dbReference type="SAM" id="MobiDB-lite"/>
    </source>
</evidence>
<reference evidence="2" key="1">
    <citation type="submission" date="2020-03" db="EMBL/GenBank/DDBJ databases">
        <authorList>
            <person name="Chebbi M.A."/>
            <person name="Drezen J.M."/>
        </authorList>
    </citation>
    <scope>NUCLEOTIDE SEQUENCE</scope>
    <source>
        <tissue evidence="2">Whole body</tissue>
    </source>
</reference>
<sequence>MERKEEISGESDDIGVLSTVREDSEEDSGDDSVNMEPKEHNETCDTCNDSILDEPKEMLYIQARKKLNKVNRISKSTLPPAPRTPSKSGVIRESSLGKFKDIQAIFERKLFGNKSPSSSSSGLRIKLSPNNIGKKFADYFTLHKSPRRSLNFLGVPFPPSHKLTVAEVFDARTGRPRPDVLKHHFVLEGRIDEAAALRIVNDGAALLRSEKTMIDIEAPVTGDIYFHQSWNTLVVNEKSLARGGIFASGIYTD</sequence>
<protein>
    <submittedName>
        <fullName evidence="2">Uncharacterized protein</fullName>
    </submittedName>
</protein>
<dbReference type="EMBL" id="JAAOIC020000048">
    <property type="protein sequence ID" value="KAG8037023.1"/>
    <property type="molecule type" value="Genomic_DNA"/>
</dbReference>
<evidence type="ECO:0000313" key="2">
    <source>
        <dbReference type="EMBL" id="KAG8037023.1"/>
    </source>
</evidence>
<dbReference type="PANTHER" id="PTHR45673">
    <property type="entry name" value="SERINE/THREONINE-PROTEIN PHOSPHATASE 2B CATALYTIC SUBUNIT 1-RELATED"/>
    <property type="match status" value="1"/>
</dbReference>
<dbReference type="GO" id="GO:0033192">
    <property type="term" value="F:calmodulin-dependent protein phosphatase activity"/>
    <property type="evidence" value="ECO:0007669"/>
    <property type="project" value="InterPro"/>
</dbReference>
<reference evidence="2" key="2">
    <citation type="submission" date="2021-04" db="EMBL/GenBank/DDBJ databases">
        <title>Genome-wide patterns of bracovirus chromosomal integration into multiple host tissues during parasitism.</title>
        <authorList>
            <person name="Chebbi M.A.C."/>
        </authorList>
    </citation>
    <scope>NUCLEOTIDE SEQUENCE</scope>
    <source>
        <tissue evidence="2">Whole body</tissue>
    </source>
</reference>
<organism evidence="2 3">
    <name type="scientific">Cotesia typhae</name>
    <dbReference type="NCBI Taxonomy" id="2053667"/>
    <lineage>
        <taxon>Eukaryota</taxon>
        <taxon>Metazoa</taxon>
        <taxon>Ecdysozoa</taxon>
        <taxon>Arthropoda</taxon>
        <taxon>Hexapoda</taxon>
        <taxon>Insecta</taxon>
        <taxon>Pterygota</taxon>
        <taxon>Neoptera</taxon>
        <taxon>Endopterygota</taxon>
        <taxon>Hymenoptera</taxon>
        <taxon>Apocrita</taxon>
        <taxon>Ichneumonoidea</taxon>
        <taxon>Braconidae</taxon>
        <taxon>Microgastrinae</taxon>
        <taxon>Cotesia</taxon>
    </lineage>
</organism>
<evidence type="ECO:0000313" key="3">
    <source>
        <dbReference type="Proteomes" id="UP000729913"/>
    </source>
</evidence>
<dbReference type="OrthoDB" id="7675659at2759"/>
<comment type="caution">
    <text evidence="2">The sequence shown here is derived from an EMBL/GenBank/DDBJ whole genome shotgun (WGS) entry which is preliminary data.</text>
</comment>
<proteinExistence type="predicted"/>
<name>A0A8J5V9A5_9HYME</name>
<feature type="region of interest" description="Disordered" evidence="1">
    <location>
        <begin position="1"/>
        <end position="49"/>
    </location>
</feature>
<dbReference type="InterPro" id="IPR043360">
    <property type="entry name" value="PP2B"/>
</dbReference>
<dbReference type="Proteomes" id="UP000729913">
    <property type="component" value="Unassembled WGS sequence"/>
</dbReference>
<gene>
    <name evidence="2" type="ORF">G9C98_004345</name>
</gene>